<comment type="caution">
    <text evidence="1">The sequence shown here is derived from an EMBL/GenBank/DDBJ whole genome shotgun (WGS) entry which is preliminary data.</text>
</comment>
<name>A0ACC1B611_9ROSI</name>
<keyword evidence="2" id="KW-1185">Reference proteome</keyword>
<accession>A0ACC1B611</accession>
<reference evidence="2" key="1">
    <citation type="journal article" date="2023" name="G3 (Bethesda)">
        <title>Genome assembly and association tests identify interacting loci associated with vigor, precocity, and sex in interspecific pistachio rootstocks.</title>
        <authorList>
            <person name="Palmer W."/>
            <person name="Jacygrad E."/>
            <person name="Sagayaradj S."/>
            <person name="Cavanaugh K."/>
            <person name="Han R."/>
            <person name="Bertier L."/>
            <person name="Beede B."/>
            <person name="Kafkas S."/>
            <person name="Golino D."/>
            <person name="Preece J."/>
            <person name="Michelmore R."/>
        </authorList>
    </citation>
    <scope>NUCLEOTIDE SEQUENCE [LARGE SCALE GENOMIC DNA]</scope>
</reference>
<proteinExistence type="predicted"/>
<evidence type="ECO:0000313" key="1">
    <source>
        <dbReference type="EMBL" id="KAJ0094374.1"/>
    </source>
</evidence>
<sequence>MSGEGKVVCVTGASGYIASWLVKLLLEHGYTVKATVRYPDDPKVKHLHALDGAKERLHLFKANLLEEESFDSAVSGCEGVFHTASPVIISAKDPQAELIDPAVKGTLNVLRSCLKVQSVKRVVVTSSIASVLFNGKPLNPDVVVDETWFSDPAICRESNVRKCSNFLILYLTSCNHNFLHYT</sequence>
<organism evidence="1 2">
    <name type="scientific">Pistacia atlantica</name>
    <dbReference type="NCBI Taxonomy" id="434234"/>
    <lineage>
        <taxon>Eukaryota</taxon>
        <taxon>Viridiplantae</taxon>
        <taxon>Streptophyta</taxon>
        <taxon>Embryophyta</taxon>
        <taxon>Tracheophyta</taxon>
        <taxon>Spermatophyta</taxon>
        <taxon>Magnoliopsida</taxon>
        <taxon>eudicotyledons</taxon>
        <taxon>Gunneridae</taxon>
        <taxon>Pentapetalae</taxon>
        <taxon>rosids</taxon>
        <taxon>malvids</taxon>
        <taxon>Sapindales</taxon>
        <taxon>Anacardiaceae</taxon>
        <taxon>Pistacia</taxon>
    </lineage>
</organism>
<gene>
    <name evidence="1" type="ORF">Patl1_17147</name>
</gene>
<dbReference type="EMBL" id="CM047902">
    <property type="protein sequence ID" value="KAJ0094374.1"/>
    <property type="molecule type" value="Genomic_DNA"/>
</dbReference>
<protein>
    <submittedName>
        <fullName evidence="1">Uncharacterized protein</fullName>
    </submittedName>
</protein>
<dbReference type="Proteomes" id="UP001164250">
    <property type="component" value="Chromosome 6"/>
</dbReference>
<evidence type="ECO:0000313" key="2">
    <source>
        <dbReference type="Proteomes" id="UP001164250"/>
    </source>
</evidence>